<dbReference type="Pfam" id="PF08241">
    <property type="entry name" value="Methyltransf_11"/>
    <property type="match status" value="1"/>
</dbReference>
<evidence type="ECO:0000256" key="1">
    <source>
        <dbReference type="ARBA" id="ARBA00008361"/>
    </source>
</evidence>
<dbReference type="Gene3D" id="3.40.50.150">
    <property type="entry name" value="Vaccinia Virus protein VP39"/>
    <property type="match status" value="1"/>
</dbReference>
<gene>
    <name evidence="5" type="ORF">METZ01_LOCUS117918</name>
</gene>
<evidence type="ECO:0000313" key="5">
    <source>
        <dbReference type="EMBL" id="SVA65064.1"/>
    </source>
</evidence>
<evidence type="ECO:0000256" key="2">
    <source>
        <dbReference type="ARBA" id="ARBA00022603"/>
    </source>
</evidence>
<comment type="similarity">
    <text evidence="1">Belongs to the methyltransferase superfamily.</text>
</comment>
<dbReference type="SUPFAM" id="SSF53335">
    <property type="entry name" value="S-adenosyl-L-methionine-dependent methyltransferases"/>
    <property type="match status" value="1"/>
</dbReference>
<dbReference type="GO" id="GO:0032259">
    <property type="term" value="P:methylation"/>
    <property type="evidence" value="ECO:0007669"/>
    <property type="project" value="UniProtKB-KW"/>
</dbReference>
<proteinExistence type="inferred from homology"/>
<reference evidence="5" key="1">
    <citation type="submission" date="2018-05" db="EMBL/GenBank/DDBJ databases">
        <authorList>
            <person name="Lanie J.A."/>
            <person name="Ng W.-L."/>
            <person name="Kazmierczak K.M."/>
            <person name="Andrzejewski T.M."/>
            <person name="Davidsen T.M."/>
            <person name="Wayne K.J."/>
            <person name="Tettelin H."/>
            <person name="Glass J.I."/>
            <person name="Rusch D."/>
            <person name="Podicherti R."/>
            <person name="Tsui H.-C.T."/>
            <person name="Winkler M.E."/>
        </authorList>
    </citation>
    <scope>NUCLEOTIDE SEQUENCE</scope>
</reference>
<dbReference type="InterPro" id="IPR029063">
    <property type="entry name" value="SAM-dependent_MTases_sf"/>
</dbReference>
<dbReference type="PANTHER" id="PTHR44942:SF4">
    <property type="entry name" value="METHYLTRANSFERASE TYPE 11 DOMAIN-CONTAINING PROTEIN"/>
    <property type="match status" value="1"/>
</dbReference>
<sequence length="260" mass="28745">MTADQSQQAKSQEQFGQQSHHYAESLVHSSGESLQVIQQWASTTTYTTAVDIGTGAGFTAAAISPFAGHVIATDITSSMLLETRLLVTTRGISNLDCLLAAAECLPFTDDSVGLVTCRIAAHHFQDLDKATEEWYRVLQSEGMLLMADTVSPEDLNLAAWMNEIEFRRDPSHVRNLSPSEWMSKLESNGLQVEEAAVTDVPMFFDEWVLRSGTPEAESTKLLQDFRKATPLAKEAFAILQDDSGRLSFKWTSLVIRAKKK</sequence>
<dbReference type="InterPro" id="IPR051052">
    <property type="entry name" value="Diverse_substrate_MTase"/>
</dbReference>
<dbReference type="PANTHER" id="PTHR44942">
    <property type="entry name" value="METHYLTRANSF_11 DOMAIN-CONTAINING PROTEIN"/>
    <property type="match status" value="1"/>
</dbReference>
<dbReference type="EMBL" id="UINC01015455">
    <property type="protein sequence ID" value="SVA65064.1"/>
    <property type="molecule type" value="Genomic_DNA"/>
</dbReference>
<organism evidence="5">
    <name type="scientific">marine metagenome</name>
    <dbReference type="NCBI Taxonomy" id="408172"/>
    <lineage>
        <taxon>unclassified sequences</taxon>
        <taxon>metagenomes</taxon>
        <taxon>ecological metagenomes</taxon>
    </lineage>
</organism>
<dbReference type="CDD" id="cd02440">
    <property type="entry name" value="AdoMet_MTases"/>
    <property type="match status" value="1"/>
</dbReference>
<dbReference type="GO" id="GO:0008757">
    <property type="term" value="F:S-adenosylmethionine-dependent methyltransferase activity"/>
    <property type="evidence" value="ECO:0007669"/>
    <property type="project" value="InterPro"/>
</dbReference>
<dbReference type="AlphaFoldDB" id="A0A381XJX3"/>
<feature type="domain" description="Methyltransferase type 11" evidence="4">
    <location>
        <begin position="50"/>
        <end position="145"/>
    </location>
</feature>
<name>A0A381XJX3_9ZZZZ</name>
<evidence type="ECO:0000259" key="4">
    <source>
        <dbReference type="Pfam" id="PF08241"/>
    </source>
</evidence>
<accession>A0A381XJX3</accession>
<dbReference type="InterPro" id="IPR013216">
    <property type="entry name" value="Methyltransf_11"/>
</dbReference>
<keyword evidence="3" id="KW-0808">Transferase</keyword>
<evidence type="ECO:0000256" key="3">
    <source>
        <dbReference type="ARBA" id="ARBA00022679"/>
    </source>
</evidence>
<protein>
    <recommendedName>
        <fullName evidence="4">Methyltransferase type 11 domain-containing protein</fullName>
    </recommendedName>
</protein>
<keyword evidence="2" id="KW-0489">Methyltransferase</keyword>